<dbReference type="Gene3D" id="3.90.226.10">
    <property type="entry name" value="2-enoyl-CoA Hydratase, Chain A, domain 1"/>
    <property type="match status" value="3"/>
</dbReference>
<evidence type="ECO:0000256" key="2">
    <source>
        <dbReference type="ARBA" id="ARBA00008683"/>
    </source>
</evidence>
<comment type="subcellular location">
    <subcellularLocation>
        <location evidence="1">Membrane</location>
    </subcellularLocation>
</comment>
<evidence type="ECO:0000256" key="7">
    <source>
        <dbReference type="SAM" id="Phobius"/>
    </source>
</evidence>
<evidence type="ECO:0000256" key="3">
    <source>
        <dbReference type="ARBA" id="ARBA00022670"/>
    </source>
</evidence>
<evidence type="ECO:0000259" key="8">
    <source>
        <dbReference type="Pfam" id="PF01343"/>
    </source>
</evidence>
<comment type="caution">
    <text evidence="9">The sequence shown here is derived from an EMBL/GenBank/DDBJ whole genome shotgun (WGS) entry which is preliminary data.</text>
</comment>
<comment type="similarity">
    <text evidence="2">Belongs to the peptidase S49 family.</text>
</comment>
<dbReference type="Proteomes" id="UP001501321">
    <property type="component" value="Unassembled WGS sequence"/>
</dbReference>
<dbReference type="InterPro" id="IPR029045">
    <property type="entry name" value="ClpP/crotonase-like_dom_sf"/>
</dbReference>
<dbReference type="PIRSF" id="PIRSF001217">
    <property type="entry name" value="Protease_4_SppA"/>
    <property type="match status" value="1"/>
</dbReference>
<dbReference type="InterPro" id="IPR002142">
    <property type="entry name" value="Peptidase_S49"/>
</dbReference>
<dbReference type="Pfam" id="PF01343">
    <property type="entry name" value="Peptidase_S49"/>
    <property type="match status" value="2"/>
</dbReference>
<proteinExistence type="inferred from homology"/>
<dbReference type="EMBL" id="BAABFC010000010">
    <property type="protein sequence ID" value="GAA4498009.1"/>
    <property type="molecule type" value="Genomic_DNA"/>
</dbReference>
<dbReference type="SUPFAM" id="SSF52096">
    <property type="entry name" value="ClpP/crotonase"/>
    <property type="match status" value="2"/>
</dbReference>
<dbReference type="InterPro" id="IPR004634">
    <property type="entry name" value="Pept_S49_pIV"/>
</dbReference>
<evidence type="ECO:0000313" key="9">
    <source>
        <dbReference type="EMBL" id="GAA4498009.1"/>
    </source>
</evidence>
<feature type="domain" description="Peptidase S49" evidence="8">
    <location>
        <begin position="392"/>
        <end position="542"/>
    </location>
</feature>
<evidence type="ECO:0000256" key="4">
    <source>
        <dbReference type="ARBA" id="ARBA00022801"/>
    </source>
</evidence>
<keyword evidence="5" id="KW-0720">Serine protease</keyword>
<feature type="domain" description="Peptidase S49" evidence="8">
    <location>
        <begin position="137"/>
        <end position="293"/>
    </location>
</feature>
<dbReference type="CDD" id="cd07023">
    <property type="entry name" value="S49_Sppa_N_C"/>
    <property type="match status" value="1"/>
</dbReference>
<evidence type="ECO:0000256" key="6">
    <source>
        <dbReference type="ARBA" id="ARBA00023136"/>
    </source>
</evidence>
<dbReference type="Gene3D" id="6.20.330.10">
    <property type="match status" value="1"/>
</dbReference>
<sequence length="610" mass="66827">MSFLFRPIKWLLRTAWRLLNFTRILLINLAFVLVLVLVILALQQEKPTPPVPEGALVLDLAGQLVEQASSPFADNQWLSDLMSNDSRPRELVLEDIRYALAKAKTDEAIKGVVLQLSDLQPSSLEKLQQLTAALDDFRQGGKPVVAMGDFYSQSQYLLAAHADTVLLNPSGGVLIQGMERYELYFKEALAKFNITPYIFRTGRYKSFVEPYTRDDMSPEAREANGRWLSQLWQQYVADVAKARKIRPDAISPDKGQLLARFRAAQGNAAQYALDQGLVDQLASHTEMVQLVAQWAGASQDEPGFKHTSLRDYLRTLPARFADTGQPKIGLIVASGTILNGEQPDGSIGGESLSRLIRQATKDKNIKALVLRIDSPGGSAFAANQIRTELLALKQAGKPLVVSMGSTAASGGYWIAANADKIYAEPSTLTGSIGVFGMFATFDQALAKLGVHTDGLGTTDQSGLSPLRPLPEHIQQLVQMNVENTYQRFINLVAEGRGLTPDEVDQIAQGRVWSGVDAKANGLVDELGDLHAAVSSAAELAELSHYELQPIQAPLSSKERLLRQLFDEAAQSLVPQSLMPLVSQWWQSLAPLTQLNDPMGQYALCEFCTAN</sequence>
<dbReference type="InterPro" id="IPR004635">
    <property type="entry name" value="Pept_S49_SppA"/>
</dbReference>
<keyword evidence="4" id="KW-0378">Hydrolase</keyword>
<dbReference type="CDD" id="cd07018">
    <property type="entry name" value="S49_SppA_67K_type"/>
    <property type="match status" value="1"/>
</dbReference>
<reference evidence="10" key="1">
    <citation type="journal article" date="2019" name="Int. J. Syst. Evol. Microbiol.">
        <title>The Global Catalogue of Microorganisms (GCM) 10K type strain sequencing project: providing services to taxonomists for standard genome sequencing and annotation.</title>
        <authorList>
            <consortium name="The Broad Institute Genomics Platform"/>
            <consortium name="The Broad Institute Genome Sequencing Center for Infectious Disease"/>
            <person name="Wu L."/>
            <person name="Ma J."/>
        </authorList>
    </citation>
    <scope>NUCLEOTIDE SEQUENCE [LARGE SCALE GENOMIC DNA]</scope>
    <source>
        <strain evidence="10">JCM 32226</strain>
    </source>
</reference>
<keyword evidence="10" id="KW-1185">Reference proteome</keyword>
<organism evidence="9 10">
    <name type="scientific">Pseudaeromonas paramecii</name>
    <dbReference type="NCBI Taxonomy" id="2138166"/>
    <lineage>
        <taxon>Bacteria</taxon>
        <taxon>Pseudomonadati</taxon>
        <taxon>Pseudomonadota</taxon>
        <taxon>Gammaproteobacteria</taxon>
        <taxon>Aeromonadales</taxon>
        <taxon>Aeromonadaceae</taxon>
        <taxon>Pseudaeromonas</taxon>
    </lineage>
</organism>
<dbReference type="InterPro" id="IPR047272">
    <property type="entry name" value="S49_SppA_C"/>
</dbReference>
<protein>
    <submittedName>
        <fullName evidence="9">Signal peptide peptidase SppA</fullName>
    </submittedName>
</protein>
<name>A0ABP8Q791_9GAMM</name>
<keyword evidence="7" id="KW-1133">Transmembrane helix</keyword>
<dbReference type="InterPro" id="IPR047217">
    <property type="entry name" value="S49_SppA_67K_type_N"/>
</dbReference>
<dbReference type="PANTHER" id="PTHR33209">
    <property type="entry name" value="PROTEASE 4"/>
    <property type="match status" value="1"/>
</dbReference>
<gene>
    <name evidence="9" type="primary">sppA</name>
    <name evidence="9" type="ORF">GCM10023095_15570</name>
</gene>
<evidence type="ECO:0000313" key="10">
    <source>
        <dbReference type="Proteomes" id="UP001501321"/>
    </source>
</evidence>
<dbReference type="NCBIfam" id="TIGR00706">
    <property type="entry name" value="SppA_dom"/>
    <property type="match status" value="1"/>
</dbReference>
<evidence type="ECO:0000256" key="1">
    <source>
        <dbReference type="ARBA" id="ARBA00004370"/>
    </source>
</evidence>
<accession>A0ABP8Q791</accession>
<feature type="transmembrane region" description="Helical" evidence="7">
    <location>
        <begin position="21"/>
        <end position="42"/>
    </location>
</feature>
<keyword evidence="7" id="KW-0812">Transmembrane</keyword>
<dbReference type="NCBIfam" id="TIGR00705">
    <property type="entry name" value="SppA_67K"/>
    <property type="match status" value="1"/>
</dbReference>
<dbReference type="PANTHER" id="PTHR33209:SF1">
    <property type="entry name" value="PEPTIDASE S49 DOMAIN-CONTAINING PROTEIN"/>
    <property type="match status" value="1"/>
</dbReference>
<evidence type="ECO:0000256" key="5">
    <source>
        <dbReference type="ARBA" id="ARBA00022825"/>
    </source>
</evidence>
<keyword evidence="6 7" id="KW-0472">Membrane</keyword>
<dbReference type="RefSeq" id="WP_345011734.1">
    <property type="nucleotide sequence ID" value="NZ_BAABFC010000010.1"/>
</dbReference>
<keyword evidence="3" id="KW-0645">Protease</keyword>